<comment type="catalytic activity">
    <reaction evidence="27">
        <text>a 1-O-alkyl-2-acyl-sn-glycero-3-phosphocholine + H2O = a 1-O-alkyl-sn-glycero-3-phosphocholine + a fatty acid + H(+)</text>
        <dbReference type="Rhea" id="RHEA:36231"/>
        <dbReference type="ChEBI" id="CHEBI:15377"/>
        <dbReference type="ChEBI" id="CHEBI:15378"/>
        <dbReference type="ChEBI" id="CHEBI:28868"/>
        <dbReference type="ChEBI" id="CHEBI:30909"/>
        <dbReference type="ChEBI" id="CHEBI:36702"/>
        <dbReference type="EC" id="3.1.1.4"/>
    </reaction>
    <physiologicalReaction direction="left-to-right" evidence="27">
        <dbReference type="Rhea" id="RHEA:36232"/>
    </physiologicalReaction>
</comment>
<comment type="catalytic activity">
    <reaction evidence="34">
        <text>1-hexadecanoyl-2-(9Z-octadecenoyl)-sn-glycero-3-phosphoethanolamine + H2O = 1-hexadecanoyl-sn-glycero-3-phosphoethanolamine + (9Z)-octadecenoate + H(+)</text>
        <dbReference type="Rhea" id="RHEA:40911"/>
        <dbReference type="ChEBI" id="CHEBI:15377"/>
        <dbReference type="ChEBI" id="CHEBI:15378"/>
        <dbReference type="ChEBI" id="CHEBI:30823"/>
        <dbReference type="ChEBI" id="CHEBI:73004"/>
        <dbReference type="ChEBI" id="CHEBI:73007"/>
    </reaction>
    <physiologicalReaction direction="left-to-right" evidence="34">
        <dbReference type="Rhea" id="RHEA:40912"/>
    </physiologicalReaction>
</comment>
<dbReference type="GO" id="GO:0004806">
    <property type="term" value="F:triacylglycerol lipase activity"/>
    <property type="evidence" value="ECO:0007669"/>
    <property type="project" value="UniProtKB-EC"/>
</dbReference>
<comment type="catalytic activity">
    <reaction evidence="23">
        <text>1-(9Z-octadecenoyl)-glycerol + H2O = glycerol + (9Z)-octadecenoate + H(+)</text>
        <dbReference type="Rhea" id="RHEA:38487"/>
        <dbReference type="ChEBI" id="CHEBI:15377"/>
        <dbReference type="ChEBI" id="CHEBI:15378"/>
        <dbReference type="ChEBI" id="CHEBI:17754"/>
        <dbReference type="ChEBI" id="CHEBI:30823"/>
        <dbReference type="ChEBI" id="CHEBI:75342"/>
    </reaction>
    <physiologicalReaction direction="left-to-right" evidence="23">
        <dbReference type="Rhea" id="RHEA:38488"/>
    </physiologicalReaction>
</comment>
<evidence type="ECO:0000256" key="7">
    <source>
        <dbReference type="ARBA" id="ARBA00022737"/>
    </source>
</evidence>
<dbReference type="PANTHER" id="PTHR21325">
    <property type="entry name" value="PHOSPHOLIPASE B, PLB1"/>
    <property type="match status" value="1"/>
</dbReference>
<comment type="catalytic activity">
    <reaction evidence="31">
        <text>1-octadecanoyl-2-(9Z,12Z)-octadecadienoyl-sn-glycerol + H2O = 1-octadecanoyl-sn-glycerol + (9Z,12Z)-octadecadienoate + H(+)</text>
        <dbReference type="Rhea" id="RHEA:40927"/>
        <dbReference type="ChEBI" id="CHEBI:15377"/>
        <dbReference type="ChEBI" id="CHEBI:15378"/>
        <dbReference type="ChEBI" id="CHEBI:30245"/>
        <dbReference type="ChEBI" id="CHEBI:75550"/>
        <dbReference type="ChEBI" id="CHEBI:77097"/>
    </reaction>
    <physiologicalReaction direction="left-to-right" evidence="31">
        <dbReference type="Rhea" id="RHEA:40928"/>
    </physiologicalReaction>
</comment>
<dbReference type="Gene3D" id="3.40.50.1110">
    <property type="entry name" value="SGNH hydrolase"/>
    <property type="match status" value="1"/>
</dbReference>
<feature type="transmembrane region" description="Helical" evidence="43">
    <location>
        <begin position="6"/>
        <end position="33"/>
    </location>
</feature>
<comment type="catalytic activity">
    <reaction evidence="33">
        <text>a 1-acyl-sn-glycero-3-phosphocholine + H2O = sn-glycerol 3-phosphocholine + a fatty acid + H(+)</text>
        <dbReference type="Rhea" id="RHEA:15177"/>
        <dbReference type="ChEBI" id="CHEBI:15377"/>
        <dbReference type="ChEBI" id="CHEBI:15378"/>
        <dbReference type="ChEBI" id="CHEBI:16870"/>
        <dbReference type="ChEBI" id="CHEBI:28868"/>
        <dbReference type="ChEBI" id="CHEBI:58168"/>
        <dbReference type="EC" id="3.1.1.5"/>
    </reaction>
    <physiologicalReaction direction="left-to-right" evidence="33">
        <dbReference type="Rhea" id="RHEA:15178"/>
    </physiologicalReaction>
</comment>
<dbReference type="CDD" id="cd01824">
    <property type="entry name" value="Phospholipase_B_like"/>
    <property type="match status" value="1"/>
</dbReference>
<dbReference type="GO" id="GO:0016324">
    <property type="term" value="C:apical plasma membrane"/>
    <property type="evidence" value="ECO:0007669"/>
    <property type="project" value="UniProtKB-SubCell"/>
</dbReference>
<evidence type="ECO:0000256" key="37">
    <source>
        <dbReference type="ARBA" id="ARBA00048869"/>
    </source>
</evidence>
<keyword evidence="11 43" id="KW-0472">Membrane</keyword>
<dbReference type="InterPro" id="IPR001087">
    <property type="entry name" value="GDSL"/>
</dbReference>
<dbReference type="Proteomes" id="UP000325440">
    <property type="component" value="Unassembled WGS sequence"/>
</dbReference>
<evidence type="ECO:0000256" key="29">
    <source>
        <dbReference type="ARBA" id="ARBA00048227"/>
    </source>
</evidence>
<comment type="catalytic activity">
    <reaction evidence="32">
        <text>1,2,3-tri-(9Z-octadecenoyl)-glycerol + H2O = di-(9Z)-octadecenoylglycerol + (9Z)-octadecenoate + H(+)</text>
        <dbReference type="Rhea" id="RHEA:38575"/>
        <dbReference type="ChEBI" id="CHEBI:15377"/>
        <dbReference type="ChEBI" id="CHEBI:15378"/>
        <dbReference type="ChEBI" id="CHEBI:30823"/>
        <dbReference type="ChEBI" id="CHEBI:53753"/>
        <dbReference type="ChEBI" id="CHEBI:75945"/>
    </reaction>
    <physiologicalReaction direction="left-to-right" evidence="32">
        <dbReference type="Rhea" id="RHEA:38576"/>
    </physiologicalReaction>
</comment>
<comment type="catalytic activity">
    <reaction evidence="39">
        <text>1-hexadecanoyl-2-(9Z)-octadecenoyl-3-octadecanoyl-sn-glycerol + H2O = 1-hexadecanoyl-3-octadecanoyl-sn-glycerol + (9Z)-octadecenoate + H(+)</text>
        <dbReference type="Rhea" id="RHEA:41103"/>
        <dbReference type="ChEBI" id="CHEBI:15377"/>
        <dbReference type="ChEBI" id="CHEBI:15378"/>
        <dbReference type="ChEBI" id="CHEBI:30823"/>
        <dbReference type="ChEBI" id="CHEBI:77623"/>
        <dbReference type="ChEBI" id="CHEBI:77624"/>
    </reaction>
    <physiologicalReaction direction="left-to-right" evidence="39">
        <dbReference type="Rhea" id="RHEA:41104"/>
    </physiologicalReaction>
</comment>
<keyword evidence="9 43" id="KW-1133">Transmembrane helix</keyword>
<evidence type="ECO:0000256" key="27">
    <source>
        <dbReference type="ARBA" id="ARBA00048049"/>
    </source>
</evidence>
<keyword evidence="4" id="KW-1003">Cell membrane</keyword>
<dbReference type="GO" id="GO:0004622">
    <property type="term" value="F:phosphatidylcholine lysophospholipase activity"/>
    <property type="evidence" value="ECO:0007669"/>
    <property type="project" value="UniProtKB-EC"/>
</dbReference>
<dbReference type="OrthoDB" id="10265800at2759"/>
<evidence type="ECO:0000256" key="38">
    <source>
        <dbReference type="ARBA" id="ARBA00048872"/>
    </source>
</evidence>
<protein>
    <recommendedName>
        <fullName evidence="3">Phospholipase B1, membrane-associated</fullName>
    </recommendedName>
    <alternativeName>
        <fullName evidence="16">Lysophospholipase</fullName>
    </alternativeName>
    <alternativeName>
        <fullName evidence="17">Phospholipase A2</fullName>
    </alternativeName>
    <alternativeName>
        <fullName evidence="19">Phospholipase B/lipase</fullName>
    </alternativeName>
    <alternativeName>
        <fullName evidence="18">Triacylglycerol lipase</fullName>
    </alternativeName>
</protein>
<evidence type="ECO:0000256" key="23">
    <source>
        <dbReference type="ARBA" id="ARBA00047438"/>
    </source>
</evidence>
<comment type="catalytic activity">
    <reaction evidence="37">
        <text>1,3-dihexadecanoyl-2-(9Z-octadecenoyl)glycerol + H2O = 1,3-dihexadecanoylglycerol + (9Z)-octadecenoate + H(+)</text>
        <dbReference type="Rhea" id="RHEA:40983"/>
        <dbReference type="ChEBI" id="CHEBI:15377"/>
        <dbReference type="ChEBI" id="CHEBI:15378"/>
        <dbReference type="ChEBI" id="CHEBI:30823"/>
        <dbReference type="ChEBI" id="CHEBI:75688"/>
        <dbReference type="ChEBI" id="CHEBI:77619"/>
    </reaction>
    <physiologicalReaction direction="left-to-right" evidence="37">
        <dbReference type="Rhea" id="RHEA:40984"/>
    </physiologicalReaction>
</comment>
<gene>
    <name evidence="44" type="ORF">CINCED_3A016076</name>
</gene>
<evidence type="ECO:0000256" key="21">
    <source>
        <dbReference type="ARBA" id="ARBA00047324"/>
    </source>
</evidence>
<evidence type="ECO:0000256" key="31">
    <source>
        <dbReference type="ARBA" id="ARBA00048374"/>
    </source>
</evidence>
<comment type="catalytic activity">
    <reaction evidence="15">
        <text>a 1,2-diacyl-sn-glycero-3-phosphocholine + H2O = a 1-acyl-sn-glycero-3-phosphocholine + a fatty acid + H(+)</text>
        <dbReference type="Rhea" id="RHEA:15801"/>
        <dbReference type="ChEBI" id="CHEBI:15377"/>
        <dbReference type="ChEBI" id="CHEBI:15378"/>
        <dbReference type="ChEBI" id="CHEBI:28868"/>
        <dbReference type="ChEBI" id="CHEBI:57643"/>
        <dbReference type="ChEBI" id="CHEBI:58168"/>
        <dbReference type="EC" id="3.1.1.4"/>
    </reaction>
    <physiologicalReaction direction="left-to-right" evidence="15">
        <dbReference type="Rhea" id="RHEA:15802"/>
    </physiologicalReaction>
</comment>
<dbReference type="FunFam" id="3.40.50.1110:FF:000005">
    <property type="entry name" value="Phospholipase B1"/>
    <property type="match status" value="1"/>
</dbReference>
<comment type="catalytic activity">
    <reaction evidence="21">
        <text>1-hexadecanoyl-2-(9Z)-octadecenoyl-3-octadecanoyl-sn-glycerol + H2O = 2-(9Z-octadecenoyl)-3-octadecanoyl-sn-glycerol + hexadecanoate + H(+)</text>
        <dbReference type="Rhea" id="RHEA:41107"/>
        <dbReference type="ChEBI" id="CHEBI:7896"/>
        <dbReference type="ChEBI" id="CHEBI:15377"/>
        <dbReference type="ChEBI" id="CHEBI:15378"/>
        <dbReference type="ChEBI" id="CHEBI:75558"/>
        <dbReference type="ChEBI" id="CHEBI:77623"/>
    </reaction>
    <physiologicalReaction direction="left-to-right" evidence="21">
        <dbReference type="Rhea" id="RHEA:41108"/>
    </physiologicalReaction>
</comment>
<evidence type="ECO:0000256" key="14">
    <source>
        <dbReference type="ARBA" id="ARBA00023408"/>
    </source>
</evidence>
<comment type="subcellular location">
    <subcellularLocation>
        <location evidence="1">Apical cell membrane</location>
        <topology evidence="1">Single-pass type I membrane protein</topology>
    </subcellularLocation>
</comment>
<evidence type="ECO:0000256" key="8">
    <source>
        <dbReference type="ARBA" id="ARBA00022801"/>
    </source>
</evidence>
<evidence type="ECO:0000256" key="16">
    <source>
        <dbReference type="ARBA" id="ARBA00029723"/>
    </source>
</evidence>
<evidence type="ECO:0000256" key="18">
    <source>
        <dbReference type="ARBA" id="ARBA00031485"/>
    </source>
</evidence>
<comment type="catalytic activity">
    <reaction evidence="29">
        <text>1,2-dihexadecanoyl-sn-glycero-3-phosphocholine + H2O = 1-hexadecanoyl-sn-glycero-3-phosphocholine + hexadecanoate + H(+)</text>
        <dbReference type="Rhea" id="RHEA:41223"/>
        <dbReference type="ChEBI" id="CHEBI:7896"/>
        <dbReference type="ChEBI" id="CHEBI:15377"/>
        <dbReference type="ChEBI" id="CHEBI:15378"/>
        <dbReference type="ChEBI" id="CHEBI:72998"/>
        <dbReference type="ChEBI" id="CHEBI:72999"/>
    </reaction>
    <physiologicalReaction direction="left-to-right" evidence="29">
        <dbReference type="Rhea" id="RHEA:41224"/>
    </physiologicalReaction>
</comment>
<dbReference type="GO" id="GO:0004623">
    <property type="term" value="F:phospholipase A2 activity"/>
    <property type="evidence" value="ECO:0007669"/>
    <property type="project" value="UniProtKB-EC"/>
</dbReference>
<comment type="catalytic activity">
    <reaction evidence="35">
        <text>1-hexadecanoyl-sn-glycero-3-phosphocholine + H2O = sn-glycerol 3-phosphocholine + hexadecanoate + H(+)</text>
        <dbReference type="Rhea" id="RHEA:40435"/>
        <dbReference type="ChEBI" id="CHEBI:7896"/>
        <dbReference type="ChEBI" id="CHEBI:15377"/>
        <dbReference type="ChEBI" id="CHEBI:15378"/>
        <dbReference type="ChEBI" id="CHEBI:16870"/>
        <dbReference type="ChEBI" id="CHEBI:72998"/>
    </reaction>
    <physiologicalReaction direction="left-to-right" evidence="35">
        <dbReference type="Rhea" id="RHEA:40436"/>
    </physiologicalReaction>
</comment>
<evidence type="ECO:0000256" key="12">
    <source>
        <dbReference type="ARBA" id="ARBA00023180"/>
    </source>
</evidence>
<evidence type="ECO:0000256" key="24">
    <source>
        <dbReference type="ARBA" id="ARBA00047459"/>
    </source>
</evidence>
<dbReference type="PANTHER" id="PTHR21325:SF31">
    <property type="entry name" value="GH22081P-RELATED"/>
    <property type="match status" value="1"/>
</dbReference>
<comment type="catalytic activity">
    <reaction evidence="14">
        <text>1-hexadecanoyl-2-(9Z,12Z-octadecadienoyl)-sn-glycero-3-phosphocholine + H2O = (9Z,12Z)-octadecadienoate + 1-hexadecanoyl-sn-glycero-3-phosphocholine + H(+)</text>
        <dbReference type="Rhea" id="RHEA:40811"/>
        <dbReference type="ChEBI" id="CHEBI:15377"/>
        <dbReference type="ChEBI" id="CHEBI:15378"/>
        <dbReference type="ChEBI" id="CHEBI:30245"/>
        <dbReference type="ChEBI" id="CHEBI:72998"/>
        <dbReference type="ChEBI" id="CHEBI:73002"/>
    </reaction>
    <physiologicalReaction direction="left-to-right" evidence="14">
        <dbReference type="Rhea" id="RHEA:40812"/>
    </physiologicalReaction>
</comment>
<reference evidence="44 45" key="1">
    <citation type="submission" date="2019-08" db="EMBL/GenBank/DDBJ databases">
        <authorList>
            <person name="Alioto T."/>
            <person name="Alioto T."/>
            <person name="Gomez Garrido J."/>
        </authorList>
    </citation>
    <scope>NUCLEOTIDE SEQUENCE [LARGE SCALE GENOMIC DNA]</scope>
</reference>
<evidence type="ECO:0000256" key="17">
    <source>
        <dbReference type="ARBA" id="ARBA00031182"/>
    </source>
</evidence>
<evidence type="ECO:0000256" key="35">
    <source>
        <dbReference type="ARBA" id="ARBA00048656"/>
    </source>
</evidence>
<evidence type="ECO:0000256" key="26">
    <source>
        <dbReference type="ARBA" id="ARBA00048015"/>
    </source>
</evidence>
<dbReference type="EMBL" id="CABPRJ010000508">
    <property type="protein sequence ID" value="VVC30185.1"/>
    <property type="molecule type" value="Genomic_DNA"/>
</dbReference>
<dbReference type="InterPro" id="IPR036514">
    <property type="entry name" value="SGNH_hydro_sf"/>
</dbReference>
<evidence type="ECO:0000256" key="39">
    <source>
        <dbReference type="ARBA" id="ARBA00048939"/>
    </source>
</evidence>
<evidence type="ECO:0000256" key="5">
    <source>
        <dbReference type="ARBA" id="ARBA00022692"/>
    </source>
</evidence>
<evidence type="ECO:0000256" key="9">
    <source>
        <dbReference type="ARBA" id="ARBA00022989"/>
    </source>
</evidence>
<evidence type="ECO:0000256" key="41">
    <source>
        <dbReference type="ARBA" id="ARBA00049372"/>
    </source>
</evidence>
<comment type="catalytic activity">
    <reaction evidence="36">
        <text>1-hexadecanoyl-2-(9Z-octadecenoyl)-sn-glycero-3-phosphocholine + H2O = 1-hexadecanoyl-sn-glycero-3-phosphocholine + (9Z)-octadecenoate + H(+)</text>
        <dbReference type="Rhea" id="RHEA:38779"/>
        <dbReference type="ChEBI" id="CHEBI:15377"/>
        <dbReference type="ChEBI" id="CHEBI:15378"/>
        <dbReference type="ChEBI" id="CHEBI:30823"/>
        <dbReference type="ChEBI" id="CHEBI:72998"/>
        <dbReference type="ChEBI" id="CHEBI:73001"/>
    </reaction>
    <physiologicalReaction direction="left-to-right" evidence="36">
        <dbReference type="Rhea" id="RHEA:38780"/>
    </physiologicalReaction>
</comment>
<dbReference type="InterPro" id="IPR035547">
    <property type="entry name" value="Phospholipase_B"/>
</dbReference>
<keyword evidence="10" id="KW-0443">Lipid metabolism</keyword>
<evidence type="ECO:0000256" key="1">
    <source>
        <dbReference type="ARBA" id="ARBA00004247"/>
    </source>
</evidence>
<comment type="catalytic activity">
    <reaction evidence="28">
        <text>1,2-di-(9Z-octadecenoyl)-sn-glycero-3-phosphocholine + H2O = 1-(9Z-octadecenoyl)-sn-glycero-3-phosphocholine + (9Z)-octadecenoate + H(+)</text>
        <dbReference type="Rhea" id="RHEA:40923"/>
        <dbReference type="ChEBI" id="CHEBI:15377"/>
        <dbReference type="ChEBI" id="CHEBI:15378"/>
        <dbReference type="ChEBI" id="CHEBI:28610"/>
        <dbReference type="ChEBI" id="CHEBI:30823"/>
        <dbReference type="ChEBI" id="CHEBI:74669"/>
    </reaction>
    <physiologicalReaction direction="left-to-right" evidence="28">
        <dbReference type="Rhea" id="RHEA:40924"/>
    </physiologicalReaction>
</comment>
<sequence>MTHPLSVSALFILFVILLFSIAAGMVIILWCFTMSSTWQSNFRIPKWMLHIPDENLTDVPKTLVQLDKPIYYPIRLFMQTMFSSQRQLDKYRMLQKTQRRVLKSTEFFCDTNGMRSPTRPTSAHKVRPGDVDIVGSIGDSLMAGTGSLSNILPQLAVDHRGLSWTSGGQGTWKEFLTIPNILKVFNPKLVGYSYGDSLAVQSFSQFNVAEPGAMSRDLPFMTKELVKRIKADKRVNLNEDWKLISIMMGSNTFCLELCYEDYTTYAEKHRQELLKALLYIKENLPRTIVNLVLSPNLEIIVNFTNLPPICILINIMECPCLFATQYKHRLSDYIDVMNKFQDVEKEIVEHEELKNKDDFTVVLQTFTERLIFPKNRQNTTDVSYLSTDCFHFSQKGYARAANALWNNMMEPVGNKSTNWSKEFDRFVCPTDESPYIRTWKNSIL</sequence>
<comment type="catalytic activity">
    <reaction evidence="40">
        <text>1,2-dihexadecanoyl-sn-glycero-3-phosphocholine + 2 H2O = sn-glycerol 3-phosphocholine + 2 hexadecanoate + 2 H(+)</text>
        <dbReference type="Rhea" id="RHEA:40975"/>
        <dbReference type="ChEBI" id="CHEBI:7896"/>
        <dbReference type="ChEBI" id="CHEBI:15377"/>
        <dbReference type="ChEBI" id="CHEBI:15378"/>
        <dbReference type="ChEBI" id="CHEBI:16870"/>
        <dbReference type="ChEBI" id="CHEBI:72999"/>
    </reaction>
    <physiologicalReaction direction="left-to-right" evidence="40">
        <dbReference type="Rhea" id="RHEA:40976"/>
    </physiologicalReaction>
</comment>
<comment type="catalytic activity">
    <reaction evidence="38">
        <text>1-O-hexadecyl-2-(9Z)-octadecenoyl-sn-glycero-3-phosphocholine + H2O = 1-O-hexadecyl-sn-glycero-3-phosphocholine + (9Z)-octadecenoate + H(+)</text>
        <dbReference type="Rhea" id="RHEA:40915"/>
        <dbReference type="ChEBI" id="CHEBI:15377"/>
        <dbReference type="ChEBI" id="CHEBI:15378"/>
        <dbReference type="ChEBI" id="CHEBI:30823"/>
        <dbReference type="ChEBI" id="CHEBI:34112"/>
        <dbReference type="ChEBI" id="CHEBI:64496"/>
    </reaction>
    <physiologicalReaction direction="left-to-right" evidence="38">
        <dbReference type="Rhea" id="RHEA:40916"/>
    </physiologicalReaction>
</comment>
<dbReference type="AlphaFoldDB" id="A0A5E4MFD4"/>
<comment type="catalytic activity">
    <reaction evidence="13">
        <text>a triacylglycerol + H2O = a diacylglycerol + a fatty acid + H(+)</text>
        <dbReference type="Rhea" id="RHEA:12044"/>
        <dbReference type="ChEBI" id="CHEBI:15377"/>
        <dbReference type="ChEBI" id="CHEBI:15378"/>
        <dbReference type="ChEBI" id="CHEBI:17855"/>
        <dbReference type="ChEBI" id="CHEBI:18035"/>
        <dbReference type="ChEBI" id="CHEBI:28868"/>
        <dbReference type="EC" id="3.1.1.3"/>
    </reaction>
    <physiologicalReaction direction="left-to-right" evidence="13">
        <dbReference type="Rhea" id="RHEA:12045"/>
    </physiologicalReaction>
</comment>
<keyword evidence="5 43" id="KW-0812">Transmembrane</keyword>
<evidence type="ECO:0000256" key="22">
    <source>
        <dbReference type="ARBA" id="ARBA00047363"/>
    </source>
</evidence>
<evidence type="ECO:0000256" key="40">
    <source>
        <dbReference type="ARBA" id="ARBA00049363"/>
    </source>
</evidence>
<evidence type="ECO:0000256" key="2">
    <source>
        <dbReference type="ARBA" id="ARBA00009979"/>
    </source>
</evidence>
<comment type="function">
    <text evidence="20">Calcium-independent membrane-associated phospholipase that catalyzes complete diacylation of phospholipids by hydrolyzing both sn-1 and sn-2 fatty acyl chains attached to the glycerol backbone (phospholipase B activity). Has dual phospholipase and lysophospholipase activities toward diacylphospholipids. Preferentially cleaves sn-2 ester bonds over sn-1 bonds. Acts as a lipase toward glycerolipid substrates. Hydrolyzes fatty acyl chains of diacylglycerols with preference for the sn-2 position and of triacylglycerols with not positional selectivity. May also hydrolyze long chain retinyl esters such as retinyl palmitate. May contribute to digestion of dietary phospholipids, glycerolipids and retinoids, facilitating lipid absorption at the brush border.</text>
</comment>
<evidence type="ECO:0000256" key="20">
    <source>
        <dbReference type="ARBA" id="ARBA00045916"/>
    </source>
</evidence>
<comment type="catalytic activity">
    <reaction evidence="26">
        <text>1-hexadecanoyl-2-(9Z-octadecenoyl)-sn-glycero-3-phospho-(1'-sn-glycerol) + H2O = 1-hexadecanoyl-sn-glycero-3-phospho-(1'-sn-glycerol) + (9Z)-octadecenoate + H(+)</text>
        <dbReference type="Rhea" id="RHEA:40919"/>
        <dbReference type="ChEBI" id="CHEBI:15377"/>
        <dbReference type="ChEBI" id="CHEBI:15378"/>
        <dbReference type="ChEBI" id="CHEBI:30823"/>
        <dbReference type="ChEBI" id="CHEBI:72841"/>
        <dbReference type="ChEBI" id="CHEBI:75158"/>
    </reaction>
    <physiologicalReaction direction="left-to-right" evidence="26">
        <dbReference type="Rhea" id="RHEA:40920"/>
    </physiologicalReaction>
</comment>
<dbReference type="Pfam" id="PF00657">
    <property type="entry name" value="Lipase_GDSL"/>
    <property type="match status" value="1"/>
</dbReference>
<dbReference type="GO" id="GO:0006644">
    <property type="term" value="P:phospholipid metabolic process"/>
    <property type="evidence" value="ECO:0007669"/>
    <property type="project" value="TreeGrafter"/>
</dbReference>
<organism evidence="44 45">
    <name type="scientific">Cinara cedri</name>
    <dbReference type="NCBI Taxonomy" id="506608"/>
    <lineage>
        <taxon>Eukaryota</taxon>
        <taxon>Metazoa</taxon>
        <taxon>Ecdysozoa</taxon>
        <taxon>Arthropoda</taxon>
        <taxon>Hexapoda</taxon>
        <taxon>Insecta</taxon>
        <taxon>Pterygota</taxon>
        <taxon>Neoptera</taxon>
        <taxon>Paraneoptera</taxon>
        <taxon>Hemiptera</taxon>
        <taxon>Sternorrhyncha</taxon>
        <taxon>Aphidomorpha</taxon>
        <taxon>Aphidoidea</taxon>
        <taxon>Aphididae</taxon>
        <taxon>Lachninae</taxon>
        <taxon>Cinara</taxon>
    </lineage>
</organism>
<evidence type="ECO:0000256" key="4">
    <source>
        <dbReference type="ARBA" id="ARBA00022475"/>
    </source>
</evidence>
<evidence type="ECO:0000256" key="43">
    <source>
        <dbReference type="SAM" id="Phobius"/>
    </source>
</evidence>
<comment type="catalytic activity">
    <reaction evidence="42">
        <text>2-(9Z-octadecenoyl)-glycerol + H2O = glycerol + (9Z)-octadecenoate + H(+)</text>
        <dbReference type="Rhea" id="RHEA:38491"/>
        <dbReference type="ChEBI" id="CHEBI:15377"/>
        <dbReference type="ChEBI" id="CHEBI:15378"/>
        <dbReference type="ChEBI" id="CHEBI:17754"/>
        <dbReference type="ChEBI" id="CHEBI:30823"/>
        <dbReference type="ChEBI" id="CHEBI:73990"/>
    </reaction>
    <physiologicalReaction direction="left-to-right" evidence="42">
        <dbReference type="Rhea" id="RHEA:38492"/>
    </physiologicalReaction>
</comment>
<evidence type="ECO:0000256" key="6">
    <source>
        <dbReference type="ARBA" id="ARBA00022729"/>
    </source>
</evidence>
<evidence type="ECO:0000256" key="11">
    <source>
        <dbReference type="ARBA" id="ARBA00023136"/>
    </source>
</evidence>
<comment type="catalytic activity">
    <reaction evidence="25">
        <text>2,3-di-(9Z)-octadecenoyl-sn-glycerol + H2O = 3-(9Z-octadecenoyl)-sn-glycerol + (9Z)-octadecenoate + H(+)</text>
        <dbReference type="Rhea" id="RHEA:42604"/>
        <dbReference type="ChEBI" id="CHEBI:15377"/>
        <dbReference type="ChEBI" id="CHEBI:15378"/>
        <dbReference type="ChEBI" id="CHEBI:30823"/>
        <dbReference type="ChEBI" id="CHEBI:75824"/>
        <dbReference type="ChEBI" id="CHEBI:75938"/>
    </reaction>
    <physiologicalReaction direction="left-to-right" evidence="25">
        <dbReference type="Rhea" id="RHEA:42605"/>
    </physiologicalReaction>
</comment>
<evidence type="ECO:0000256" key="3">
    <source>
        <dbReference type="ARBA" id="ARBA00015133"/>
    </source>
</evidence>
<evidence type="ECO:0000256" key="33">
    <source>
        <dbReference type="ARBA" id="ARBA00048454"/>
    </source>
</evidence>
<keyword evidence="45" id="KW-1185">Reference proteome</keyword>
<keyword evidence="7" id="KW-0677">Repeat</keyword>
<proteinExistence type="inferred from homology"/>
<comment type="similarity">
    <text evidence="2">Belongs to the 'GDSL' lipolytic enzyme family. Phospholipase B1 subfamily.</text>
</comment>
<evidence type="ECO:0000256" key="19">
    <source>
        <dbReference type="ARBA" id="ARBA00033022"/>
    </source>
</evidence>
<evidence type="ECO:0000313" key="44">
    <source>
        <dbReference type="EMBL" id="VVC30185.1"/>
    </source>
</evidence>
<keyword evidence="8 44" id="KW-0378">Hydrolase</keyword>
<evidence type="ECO:0000256" key="42">
    <source>
        <dbReference type="ARBA" id="ARBA00049461"/>
    </source>
</evidence>
<keyword evidence="6" id="KW-0732">Signal</keyword>
<evidence type="ECO:0000256" key="30">
    <source>
        <dbReference type="ARBA" id="ARBA00048362"/>
    </source>
</evidence>
<evidence type="ECO:0000256" key="10">
    <source>
        <dbReference type="ARBA" id="ARBA00023098"/>
    </source>
</evidence>
<dbReference type="InterPro" id="IPR038885">
    <property type="entry name" value="PLB1"/>
</dbReference>
<dbReference type="SUPFAM" id="SSF52266">
    <property type="entry name" value="SGNH hydrolase"/>
    <property type="match status" value="1"/>
</dbReference>
<comment type="catalytic activity">
    <reaction evidence="24">
        <text>1-hexadecanoyl-2-(9Z)-octadecenoyl-3-octadecanoyl-sn-glycerol + H2O = 1-hexadecanoyl-2-(9Z-octadecenoyl)-sn-glycerol + octadecanoate + H(+)</text>
        <dbReference type="Rhea" id="RHEA:41111"/>
        <dbReference type="ChEBI" id="CHEBI:15377"/>
        <dbReference type="ChEBI" id="CHEBI:15378"/>
        <dbReference type="ChEBI" id="CHEBI:25629"/>
        <dbReference type="ChEBI" id="CHEBI:75466"/>
        <dbReference type="ChEBI" id="CHEBI:77623"/>
    </reaction>
    <physiologicalReaction direction="left-to-right" evidence="24">
        <dbReference type="Rhea" id="RHEA:41112"/>
    </physiologicalReaction>
</comment>
<evidence type="ECO:0000256" key="15">
    <source>
        <dbReference type="ARBA" id="ARBA00023422"/>
    </source>
</evidence>
<evidence type="ECO:0000256" key="36">
    <source>
        <dbReference type="ARBA" id="ARBA00048699"/>
    </source>
</evidence>
<evidence type="ECO:0000256" key="32">
    <source>
        <dbReference type="ARBA" id="ARBA00048386"/>
    </source>
</evidence>
<evidence type="ECO:0000313" key="45">
    <source>
        <dbReference type="Proteomes" id="UP000325440"/>
    </source>
</evidence>
<comment type="catalytic activity">
    <reaction evidence="41">
        <text>1,3-di-(9Z-octadecenoyl)-glycerol + H2O = 1-(9Z-octadecenoyl)-glycerol + (9Z)-octadecenoate + H(+)</text>
        <dbReference type="Rhea" id="RHEA:39939"/>
        <dbReference type="ChEBI" id="CHEBI:15377"/>
        <dbReference type="ChEBI" id="CHEBI:15378"/>
        <dbReference type="ChEBI" id="CHEBI:30823"/>
        <dbReference type="ChEBI" id="CHEBI:75342"/>
        <dbReference type="ChEBI" id="CHEBI:75735"/>
    </reaction>
    <physiologicalReaction direction="left-to-right" evidence="41">
        <dbReference type="Rhea" id="RHEA:39940"/>
    </physiologicalReaction>
</comment>
<keyword evidence="12" id="KW-0325">Glycoprotein</keyword>
<evidence type="ECO:0000256" key="34">
    <source>
        <dbReference type="ARBA" id="ARBA00048613"/>
    </source>
</evidence>
<accession>A0A5E4MFD4</accession>
<comment type="catalytic activity">
    <reaction evidence="22">
        <text>1,3-dihexadecanoyl-2-(9Z-octadecenoyl)glycerol + H2O = 1-hexadecanoyl-2-(9Z-octadecenoyl)-glycerol + hexadecanoate + H(+)</text>
        <dbReference type="Rhea" id="RHEA:40979"/>
        <dbReference type="ChEBI" id="CHEBI:7896"/>
        <dbReference type="ChEBI" id="CHEBI:15377"/>
        <dbReference type="ChEBI" id="CHEBI:15378"/>
        <dbReference type="ChEBI" id="CHEBI:75585"/>
        <dbReference type="ChEBI" id="CHEBI:75688"/>
    </reaction>
    <physiologicalReaction direction="left-to-right" evidence="22">
        <dbReference type="Rhea" id="RHEA:40980"/>
    </physiologicalReaction>
</comment>
<evidence type="ECO:0000256" key="28">
    <source>
        <dbReference type="ARBA" id="ARBA00048058"/>
    </source>
</evidence>
<comment type="catalytic activity">
    <reaction evidence="30">
        <text>1-hexadecanoyl-2-(9Z,12Z-octadecadienoyl)-sn-glycero-3-phosphocholine + H2O = 2-(9Z,12Z-octadecadienoyl)-sn-glycero-3-phosphocholine + hexadecanoate + H(+)</text>
        <dbReference type="Rhea" id="RHEA:40971"/>
        <dbReference type="ChEBI" id="CHEBI:7896"/>
        <dbReference type="ChEBI" id="CHEBI:15377"/>
        <dbReference type="ChEBI" id="CHEBI:15378"/>
        <dbReference type="ChEBI" id="CHEBI:73002"/>
        <dbReference type="ChEBI" id="CHEBI:76084"/>
    </reaction>
    <physiologicalReaction direction="left-to-right" evidence="30">
        <dbReference type="Rhea" id="RHEA:40972"/>
    </physiologicalReaction>
</comment>
<name>A0A5E4MFD4_9HEMI</name>
<evidence type="ECO:0000256" key="13">
    <source>
        <dbReference type="ARBA" id="ARBA00023369"/>
    </source>
</evidence>
<evidence type="ECO:0000256" key="25">
    <source>
        <dbReference type="ARBA" id="ARBA00048011"/>
    </source>
</evidence>